<evidence type="ECO:0000256" key="3">
    <source>
        <dbReference type="ARBA" id="ARBA00009759"/>
    </source>
</evidence>
<dbReference type="FunFam" id="3.40.190.80:FF:000002">
    <property type="entry name" value="Inositol-1-monophosphatase"/>
    <property type="match status" value="1"/>
</dbReference>
<dbReference type="GO" id="GO:0046854">
    <property type="term" value="P:phosphatidylinositol phosphate biosynthetic process"/>
    <property type="evidence" value="ECO:0007669"/>
    <property type="project" value="InterPro"/>
</dbReference>
<dbReference type="PANTHER" id="PTHR20854">
    <property type="entry name" value="INOSITOL MONOPHOSPHATASE"/>
    <property type="match status" value="1"/>
</dbReference>
<gene>
    <name evidence="9" type="ORF">OFAG_00456</name>
</gene>
<dbReference type="FunFam" id="3.30.540.10:FF:000003">
    <property type="entry name" value="Inositol-1-monophosphatase"/>
    <property type="match status" value="1"/>
</dbReference>
<evidence type="ECO:0000313" key="10">
    <source>
        <dbReference type="Proteomes" id="UP000003973"/>
    </source>
</evidence>
<sequence length="305" mass="33314">MGAETGIRYRLPDLSGFLMNHYDTAPPFRIWQVSSFYESAMQPMLNMAVKAARRAATIINRASFDLEQIAVEQKEQNDFVTEVDKAAEAAIIDVLLTAYPTHAVLAEESGASNGLNDESENVWIIDPIDGTTNFIHGFPCYCISIALRQRGVITQGVVYDPVHNDLFTATKGAGAFLNNKRIRVSKTDRLSKALIGTGFAGRKKDPEALKEFLRMFEAMTLNCQAVRRPGSAALDLAYVACGRYDGYYEKNLKIWDIAAGALLVSEAGGIVADFDGESGFLETGNIVAGSPRVFGQMLPLLKSAQ</sequence>
<evidence type="ECO:0000256" key="6">
    <source>
        <dbReference type="ARBA" id="ARBA00022842"/>
    </source>
</evidence>
<dbReference type="Proteomes" id="UP000003973">
    <property type="component" value="Unassembled WGS sequence"/>
</dbReference>
<name>C3X267_9BURK</name>
<dbReference type="AlphaFoldDB" id="C3X267"/>
<dbReference type="HOGENOM" id="CLU_044118_0_0_4"/>
<evidence type="ECO:0000256" key="4">
    <source>
        <dbReference type="ARBA" id="ARBA00022723"/>
    </source>
</evidence>
<protein>
    <recommendedName>
        <fullName evidence="8">Inositol-1-monophosphatase</fullName>
        <ecNumber evidence="8">3.1.3.25</ecNumber>
    </recommendedName>
</protein>
<comment type="similarity">
    <text evidence="3 8">Belongs to the inositol monophosphatase superfamily.</text>
</comment>
<feature type="binding site" evidence="7">
    <location>
        <position position="129"/>
    </location>
    <ligand>
        <name>Mg(2+)</name>
        <dbReference type="ChEBI" id="CHEBI:18420"/>
        <label>1</label>
        <note>catalytic</note>
    </ligand>
</feature>
<keyword evidence="6 7" id="KW-0460">Magnesium</keyword>
<dbReference type="PROSITE" id="PS00629">
    <property type="entry name" value="IMP_1"/>
    <property type="match status" value="1"/>
</dbReference>
<evidence type="ECO:0000256" key="1">
    <source>
        <dbReference type="ARBA" id="ARBA00001033"/>
    </source>
</evidence>
<dbReference type="PROSITE" id="PS00630">
    <property type="entry name" value="IMP_2"/>
    <property type="match status" value="1"/>
</dbReference>
<dbReference type="InterPro" id="IPR020583">
    <property type="entry name" value="Inositol_monoP_metal-BS"/>
</dbReference>
<dbReference type="InterPro" id="IPR020550">
    <property type="entry name" value="Inositol_monophosphatase_CS"/>
</dbReference>
<evidence type="ECO:0000256" key="7">
    <source>
        <dbReference type="PIRSR" id="PIRSR600760-2"/>
    </source>
</evidence>
<dbReference type="InterPro" id="IPR022337">
    <property type="entry name" value="Inositol_monophosphatase_SuhB"/>
</dbReference>
<feature type="binding site" evidence="7">
    <location>
        <position position="256"/>
    </location>
    <ligand>
        <name>Mg(2+)</name>
        <dbReference type="ChEBI" id="CHEBI:18420"/>
        <label>1</label>
        <note>catalytic</note>
    </ligand>
</feature>
<organism evidence="9 10">
    <name type="scientific">Oxalobacter paraformigenes</name>
    <dbReference type="NCBI Taxonomy" id="556268"/>
    <lineage>
        <taxon>Bacteria</taxon>
        <taxon>Pseudomonadati</taxon>
        <taxon>Pseudomonadota</taxon>
        <taxon>Betaproteobacteria</taxon>
        <taxon>Burkholderiales</taxon>
        <taxon>Oxalobacteraceae</taxon>
        <taxon>Oxalobacter</taxon>
    </lineage>
</organism>
<feature type="binding site" evidence="7">
    <location>
        <position position="126"/>
    </location>
    <ligand>
        <name>Mg(2+)</name>
        <dbReference type="ChEBI" id="CHEBI:18420"/>
        <label>1</label>
        <note>catalytic</note>
    </ligand>
</feature>
<keyword evidence="10" id="KW-1185">Reference proteome</keyword>
<dbReference type="InterPro" id="IPR000760">
    <property type="entry name" value="Inositol_monophosphatase-like"/>
</dbReference>
<evidence type="ECO:0000256" key="8">
    <source>
        <dbReference type="RuleBase" id="RU364068"/>
    </source>
</evidence>
<reference evidence="9" key="1">
    <citation type="submission" date="2011-10" db="EMBL/GenBank/DDBJ databases">
        <title>The Genome Sequence of Oxalobacter formigenes HOxBLS.</title>
        <authorList>
            <consortium name="The Broad Institute Genome Sequencing Platform"/>
            <person name="Earl A."/>
            <person name="Ward D."/>
            <person name="Feldgarden M."/>
            <person name="Gevers D."/>
            <person name="Allison M.J."/>
            <person name="Humphrey S."/>
            <person name="Young S.K."/>
            <person name="Zeng Q."/>
            <person name="Gargeya S."/>
            <person name="Fitzgerald M."/>
            <person name="Haas B."/>
            <person name="Abouelleil A."/>
            <person name="Alvarado L."/>
            <person name="Arachchi H.M."/>
            <person name="Berlin A."/>
            <person name="Brown A."/>
            <person name="Chapman S.B."/>
            <person name="Chen Z."/>
            <person name="Dunbar C."/>
            <person name="Freedman E."/>
            <person name="Gearin G."/>
            <person name="Goldberg J."/>
            <person name="Griggs A."/>
            <person name="Gujja S."/>
            <person name="Heiman D."/>
            <person name="Howarth C."/>
            <person name="Larson L."/>
            <person name="Lui A."/>
            <person name="MacDonald P.J.P."/>
            <person name="Montmayeur A."/>
            <person name="Murphy C."/>
            <person name="Neiman D."/>
            <person name="Pearson M."/>
            <person name="Priest M."/>
            <person name="Roberts A."/>
            <person name="Saif S."/>
            <person name="Shea T."/>
            <person name="Shenoy N."/>
            <person name="Sisk P."/>
            <person name="Stolte C."/>
            <person name="Sykes S."/>
            <person name="Wortman J."/>
            <person name="Nusbaum C."/>
            <person name="Birren B."/>
        </authorList>
    </citation>
    <scope>NUCLEOTIDE SEQUENCE [LARGE SCALE GENOMIC DNA]</scope>
    <source>
        <strain evidence="9">HOxBLS</strain>
    </source>
</reference>
<proteinExistence type="inferred from homology"/>
<feature type="binding site" evidence="7">
    <location>
        <position position="107"/>
    </location>
    <ligand>
        <name>Mg(2+)</name>
        <dbReference type="ChEBI" id="CHEBI:18420"/>
        <label>1</label>
        <note>catalytic</note>
    </ligand>
</feature>
<keyword evidence="5 8" id="KW-0378">Hydrolase</keyword>
<accession>C3X267</accession>
<dbReference type="EMBL" id="ACDP02000028">
    <property type="protein sequence ID" value="EEO27303.2"/>
    <property type="molecule type" value="Genomic_DNA"/>
</dbReference>
<evidence type="ECO:0000256" key="2">
    <source>
        <dbReference type="ARBA" id="ARBA00001946"/>
    </source>
</evidence>
<dbReference type="InterPro" id="IPR033942">
    <property type="entry name" value="IMPase"/>
</dbReference>
<dbReference type="GO" id="GO:0046872">
    <property type="term" value="F:metal ion binding"/>
    <property type="evidence" value="ECO:0007669"/>
    <property type="project" value="UniProtKB-KW"/>
</dbReference>
<dbReference type="CDD" id="cd01639">
    <property type="entry name" value="IMPase"/>
    <property type="match status" value="1"/>
</dbReference>
<dbReference type="Pfam" id="PF00459">
    <property type="entry name" value="Inositol_P"/>
    <property type="match status" value="1"/>
</dbReference>
<evidence type="ECO:0000256" key="5">
    <source>
        <dbReference type="ARBA" id="ARBA00022801"/>
    </source>
</evidence>
<feature type="binding site" evidence="7">
    <location>
        <position position="128"/>
    </location>
    <ligand>
        <name>Mg(2+)</name>
        <dbReference type="ChEBI" id="CHEBI:18420"/>
        <label>1</label>
        <note>catalytic</note>
    </ligand>
</feature>
<keyword evidence="4 7" id="KW-0479">Metal-binding</keyword>
<evidence type="ECO:0000313" key="9">
    <source>
        <dbReference type="EMBL" id="EEO27303.2"/>
    </source>
</evidence>
<dbReference type="Gene3D" id="3.40.190.80">
    <property type="match status" value="1"/>
</dbReference>
<comment type="caution">
    <text evidence="9">The sequence shown here is derived from an EMBL/GenBank/DDBJ whole genome shotgun (WGS) entry which is preliminary data.</text>
</comment>
<dbReference type="Gene3D" id="3.30.540.10">
    <property type="entry name" value="Fructose-1,6-Bisphosphatase, subunit A, domain 1"/>
    <property type="match status" value="1"/>
</dbReference>
<dbReference type="SUPFAM" id="SSF56655">
    <property type="entry name" value="Carbohydrate phosphatase"/>
    <property type="match status" value="1"/>
</dbReference>
<dbReference type="GO" id="GO:0008934">
    <property type="term" value="F:inositol monophosphate 1-phosphatase activity"/>
    <property type="evidence" value="ECO:0007669"/>
    <property type="project" value="InterPro"/>
</dbReference>
<dbReference type="EC" id="3.1.3.25" evidence="8"/>
<dbReference type="PANTHER" id="PTHR20854:SF4">
    <property type="entry name" value="INOSITOL-1-MONOPHOSPHATASE-RELATED"/>
    <property type="match status" value="1"/>
</dbReference>
<comment type="cofactor">
    <cofactor evidence="2 7 8">
        <name>Mg(2+)</name>
        <dbReference type="ChEBI" id="CHEBI:18420"/>
    </cofactor>
</comment>
<comment type="catalytic activity">
    <reaction evidence="1 8">
        <text>a myo-inositol phosphate + H2O = myo-inositol + phosphate</text>
        <dbReference type="Rhea" id="RHEA:24056"/>
        <dbReference type="ChEBI" id="CHEBI:15377"/>
        <dbReference type="ChEBI" id="CHEBI:17268"/>
        <dbReference type="ChEBI" id="CHEBI:43474"/>
        <dbReference type="ChEBI" id="CHEBI:84139"/>
        <dbReference type="EC" id="3.1.3.25"/>
    </reaction>
</comment>
<dbReference type="PRINTS" id="PR00377">
    <property type="entry name" value="IMPHPHTASES"/>
</dbReference>
<dbReference type="GO" id="GO:0006020">
    <property type="term" value="P:inositol metabolic process"/>
    <property type="evidence" value="ECO:0007669"/>
    <property type="project" value="TreeGrafter"/>
</dbReference>
<dbReference type="PRINTS" id="PR01959">
    <property type="entry name" value="SBIMPHPHTASE"/>
</dbReference>
<dbReference type="eggNOG" id="COG0483">
    <property type="taxonomic scope" value="Bacteria"/>
</dbReference>
<dbReference type="GO" id="GO:0007165">
    <property type="term" value="P:signal transduction"/>
    <property type="evidence" value="ECO:0007669"/>
    <property type="project" value="TreeGrafter"/>
</dbReference>